<gene>
    <name evidence="3" type="ORF">DCO61_10485</name>
</gene>
<feature type="domain" description="Glycosyltransferase 2-like" evidence="2">
    <location>
        <begin position="73"/>
        <end position="221"/>
    </location>
</feature>
<dbReference type="CDD" id="cd06423">
    <property type="entry name" value="CESA_like"/>
    <property type="match status" value="1"/>
</dbReference>
<feature type="region of interest" description="Disordered" evidence="1">
    <location>
        <begin position="1"/>
        <end position="47"/>
    </location>
</feature>
<reference evidence="3 4" key="1">
    <citation type="submission" date="2019-12" db="EMBL/GenBank/DDBJ databases">
        <title>Multi-Generational Helicobacter saguini Isolates.</title>
        <authorList>
            <person name="Mannion A."/>
            <person name="Shen Z."/>
            <person name="Fox J.G."/>
        </authorList>
    </citation>
    <scope>NUCLEOTIDE SEQUENCE [LARGE SCALE GENOMIC DNA]</scope>
    <source>
        <strain evidence="4">16-048 (F4)</strain>
    </source>
</reference>
<dbReference type="PANTHER" id="PTHR22916:SF3">
    <property type="entry name" value="UDP-GLCNAC:BETAGAL BETA-1,3-N-ACETYLGLUCOSAMINYLTRANSFERASE-LIKE PROTEIN 1"/>
    <property type="match status" value="1"/>
</dbReference>
<dbReference type="AlphaFoldDB" id="A0A6L7D802"/>
<dbReference type="SUPFAM" id="SSF53448">
    <property type="entry name" value="Nucleotide-diphospho-sugar transferases"/>
    <property type="match status" value="1"/>
</dbReference>
<comment type="caution">
    <text evidence="3">The sequence shown here is derived from an EMBL/GenBank/DDBJ whole genome shotgun (WGS) entry which is preliminary data.</text>
</comment>
<feature type="compositionally biased region" description="Basic and acidic residues" evidence="1">
    <location>
        <begin position="1"/>
        <end position="15"/>
    </location>
</feature>
<protein>
    <submittedName>
        <fullName evidence="3">Glycosyltransferase</fullName>
    </submittedName>
</protein>
<evidence type="ECO:0000256" key="1">
    <source>
        <dbReference type="SAM" id="MobiDB-lite"/>
    </source>
</evidence>
<evidence type="ECO:0000313" key="4">
    <source>
        <dbReference type="Proteomes" id="UP000477070"/>
    </source>
</evidence>
<keyword evidence="3" id="KW-0808">Transferase</keyword>
<sequence>MESKKDSKENIESNNKDSITNNTNIIKSSLDSNNTQNIESSPTDSKQNILQESIDSKQSQDSIKNIESNPTISFLVTYHNQEKFVKDSLESILNLEIPAHYEILIGDDNSKDNTLKIIESYMAKHKNIHLYKMPSDYKATNPIHRASKNRLNLLQHAKGEYVVFLDGDDYLCDRFYIQKALIAFKENPQIIATCFNFKYLNTDNTQTPSIINHEQGIIESKMYIKWFWSHVGAFVFKNKHFKENLALLESSQNFDDNLITLFMLQFGDIYYYKDIVYTYRQSDSSIWNSANPTQRQVINMMDYEIIGRVLINNPQRFQNVLFFRQYDAFKYCFKHKKTLQEDLGEKYESYVKENKELGNKIALKILTYNKLNIFQKIALNIWFFYKKKRRKSE</sequence>
<dbReference type="InterPro" id="IPR001173">
    <property type="entry name" value="Glyco_trans_2-like"/>
</dbReference>
<organism evidence="3 4">
    <name type="scientific">Helicobacter saguini</name>
    <dbReference type="NCBI Taxonomy" id="1548018"/>
    <lineage>
        <taxon>Bacteria</taxon>
        <taxon>Pseudomonadati</taxon>
        <taxon>Campylobacterota</taxon>
        <taxon>Epsilonproteobacteria</taxon>
        <taxon>Campylobacterales</taxon>
        <taxon>Helicobacteraceae</taxon>
        <taxon>Helicobacter</taxon>
    </lineage>
</organism>
<dbReference type="InterPro" id="IPR029044">
    <property type="entry name" value="Nucleotide-diphossugar_trans"/>
</dbReference>
<accession>A0A6L7D802</accession>
<evidence type="ECO:0000259" key="2">
    <source>
        <dbReference type="Pfam" id="PF00535"/>
    </source>
</evidence>
<dbReference type="PANTHER" id="PTHR22916">
    <property type="entry name" value="GLYCOSYLTRANSFERASE"/>
    <property type="match status" value="1"/>
</dbReference>
<name>A0A6L7D802_9HELI</name>
<proteinExistence type="predicted"/>
<dbReference type="Gene3D" id="3.90.550.10">
    <property type="entry name" value="Spore Coat Polysaccharide Biosynthesis Protein SpsA, Chain A"/>
    <property type="match status" value="1"/>
</dbReference>
<dbReference type="EMBL" id="QBIU01000002">
    <property type="protein sequence ID" value="MWV70407.1"/>
    <property type="molecule type" value="Genomic_DNA"/>
</dbReference>
<evidence type="ECO:0000313" key="3">
    <source>
        <dbReference type="EMBL" id="MWV70407.1"/>
    </source>
</evidence>
<feature type="compositionally biased region" description="Polar residues" evidence="1">
    <location>
        <begin position="16"/>
        <end position="47"/>
    </location>
</feature>
<dbReference type="GO" id="GO:0016758">
    <property type="term" value="F:hexosyltransferase activity"/>
    <property type="evidence" value="ECO:0007669"/>
    <property type="project" value="UniProtKB-ARBA"/>
</dbReference>
<dbReference type="Proteomes" id="UP000477070">
    <property type="component" value="Unassembled WGS sequence"/>
</dbReference>
<dbReference type="Pfam" id="PF00535">
    <property type="entry name" value="Glycos_transf_2"/>
    <property type="match status" value="1"/>
</dbReference>